<dbReference type="AlphaFoldDB" id="A0A8T3YMF6"/>
<comment type="caution">
    <text evidence="2">The sequence shown here is derived from an EMBL/GenBank/DDBJ whole genome shotgun (WGS) entry which is preliminary data.</text>
</comment>
<gene>
    <name evidence="2" type="ORF">HY544_01060</name>
</gene>
<keyword evidence="1" id="KW-0472">Membrane</keyword>
<protein>
    <recommendedName>
        <fullName evidence="4">Class III signal peptide-containing protein</fullName>
    </recommendedName>
</protein>
<feature type="transmembrane region" description="Helical" evidence="1">
    <location>
        <begin position="13"/>
        <end position="35"/>
    </location>
</feature>
<organism evidence="2 3">
    <name type="scientific">Candidatus Iainarchaeum sp</name>
    <dbReference type="NCBI Taxonomy" id="3101447"/>
    <lineage>
        <taxon>Archaea</taxon>
        <taxon>Candidatus Iainarchaeota</taxon>
        <taxon>Candidatus Iainarchaeia</taxon>
        <taxon>Candidatus Iainarchaeales</taxon>
        <taxon>Candidatus Iainarchaeaceae</taxon>
        <taxon>Candidatus Iainarchaeum</taxon>
    </lineage>
</organism>
<name>A0A8T3YMF6_9ARCH</name>
<reference evidence="2" key="1">
    <citation type="submission" date="2020-07" db="EMBL/GenBank/DDBJ databases">
        <title>Huge and variable diversity of episymbiotic CPR bacteria and DPANN archaea in groundwater ecosystems.</title>
        <authorList>
            <person name="He C.Y."/>
            <person name="Keren R."/>
            <person name="Whittaker M."/>
            <person name="Farag I.F."/>
            <person name="Doudna J."/>
            <person name="Cate J.H.D."/>
            <person name="Banfield J.F."/>
        </authorList>
    </citation>
    <scope>NUCLEOTIDE SEQUENCE</scope>
    <source>
        <strain evidence="2">NC_groundwater_1296_Ag_S-0.2um_52_80</strain>
    </source>
</reference>
<proteinExistence type="predicted"/>
<keyword evidence="1" id="KW-1133">Transmembrane helix</keyword>
<accession>A0A8T3YMF6</accession>
<keyword evidence="1" id="KW-0812">Transmembrane</keyword>
<sequence>MGAGLRGQASLEYLVITAFLLLSAGIFSIYAFGYFGDTKNAALGQGAVSKIASSSNLAASLGNGSVIYFDVQFPDNAESLTVFNDYVGLSFVSSTGVGTSYAYSRASLTPVTIPVSAGRRTMSASFTDGNVVIR</sequence>
<evidence type="ECO:0000256" key="1">
    <source>
        <dbReference type="SAM" id="Phobius"/>
    </source>
</evidence>
<evidence type="ECO:0000313" key="3">
    <source>
        <dbReference type="Proteomes" id="UP000732298"/>
    </source>
</evidence>
<dbReference type="EMBL" id="JACQPB010000013">
    <property type="protein sequence ID" value="MBI4210081.1"/>
    <property type="molecule type" value="Genomic_DNA"/>
</dbReference>
<evidence type="ECO:0000313" key="2">
    <source>
        <dbReference type="EMBL" id="MBI4210081.1"/>
    </source>
</evidence>
<evidence type="ECO:0008006" key="4">
    <source>
        <dbReference type="Google" id="ProtNLM"/>
    </source>
</evidence>
<dbReference type="Proteomes" id="UP000732298">
    <property type="component" value="Unassembled WGS sequence"/>
</dbReference>